<dbReference type="SUPFAM" id="SSF46689">
    <property type="entry name" value="Homeodomain-like"/>
    <property type="match status" value="1"/>
</dbReference>
<name>A0A846MVZ3_9PROT</name>
<evidence type="ECO:0000256" key="3">
    <source>
        <dbReference type="ARBA" id="ARBA00023163"/>
    </source>
</evidence>
<dbReference type="PRINTS" id="PR00455">
    <property type="entry name" value="HTHTETR"/>
</dbReference>
<proteinExistence type="predicted"/>
<dbReference type="Pfam" id="PF00440">
    <property type="entry name" value="TetR_N"/>
    <property type="match status" value="1"/>
</dbReference>
<dbReference type="Gene3D" id="1.10.357.10">
    <property type="entry name" value="Tetracycline Repressor, domain 2"/>
    <property type="match status" value="1"/>
</dbReference>
<dbReference type="InterPro" id="IPR050109">
    <property type="entry name" value="HTH-type_TetR-like_transc_reg"/>
</dbReference>
<evidence type="ECO:0000259" key="5">
    <source>
        <dbReference type="PROSITE" id="PS50977"/>
    </source>
</evidence>
<feature type="domain" description="HTH tetR-type" evidence="5">
    <location>
        <begin position="17"/>
        <end position="77"/>
    </location>
</feature>
<sequence>MPAIPAKPKRPWQRRKQARAGEILAAAAELAAERGAQNLRMANIAERAGITKGTIYLYFINKEEVLRLIAPPEETPAVSGTEMLAAE</sequence>
<dbReference type="AlphaFoldDB" id="A0A846MVZ3"/>
<gene>
    <name evidence="6" type="ORF">FHS83_000992</name>
</gene>
<protein>
    <submittedName>
        <fullName evidence="6">AcrR family transcriptional regulator</fullName>
    </submittedName>
</protein>
<keyword evidence="7" id="KW-1185">Reference proteome</keyword>
<evidence type="ECO:0000256" key="1">
    <source>
        <dbReference type="ARBA" id="ARBA00023015"/>
    </source>
</evidence>
<dbReference type="GO" id="GO:0000976">
    <property type="term" value="F:transcription cis-regulatory region binding"/>
    <property type="evidence" value="ECO:0007669"/>
    <property type="project" value="TreeGrafter"/>
</dbReference>
<comment type="caution">
    <text evidence="6">The sequence shown here is derived from an EMBL/GenBank/DDBJ whole genome shotgun (WGS) entry which is preliminary data.</text>
</comment>
<evidence type="ECO:0000313" key="6">
    <source>
        <dbReference type="EMBL" id="NIK87674.1"/>
    </source>
</evidence>
<dbReference type="RefSeq" id="WP_167081500.1">
    <property type="nucleotide sequence ID" value="NZ_BAAADC010000001.1"/>
</dbReference>
<dbReference type="InterPro" id="IPR001647">
    <property type="entry name" value="HTH_TetR"/>
</dbReference>
<keyword evidence="3" id="KW-0804">Transcription</keyword>
<organism evidence="6 7">
    <name type="scientific">Rhizomicrobium palustre</name>
    <dbReference type="NCBI Taxonomy" id="189966"/>
    <lineage>
        <taxon>Bacteria</taxon>
        <taxon>Pseudomonadati</taxon>
        <taxon>Pseudomonadota</taxon>
        <taxon>Alphaproteobacteria</taxon>
        <taxon>Micropepsales</taxon>
        <taxon>Micropepsaceae</taxon>
        <taxon>Rhizomicrobium</taxon>
    </lineage>
</organism>
<evidence type="ECO:0000313" key="7">
    <source>
        <dbReference type="Proteomes" id="UP000570514"/>
    </source>
</evidence>
<keyword evidence="2 4" id="KW-0238">DNA-binding</keyword>
<dbReference type="Proteomes" id="UP000570514">
    <property type="component" value="Unassembled WGS sequence"/>
</dbReference>
<accession>A0A846MVZ3</accession>
<dbReference type="InterPro" id="IPR009057">
    <property type="entry name" value="Homeodomain-like_sf"/>
</dbReference>
<dbReference type="PANTHER" id="PTHR30055:SF234">
    <property type="entry name" value="HTH-TYPE TRANSCRIPTIONAL REGULATOR BETI"/>
    <property type="match status" value="1"/>
</dbReference>
<keyword evidence="1" id="KW-0805">Transcription regulation</keyword>
<dbReference type="EMBL" id="JAASRM010000001">
    <property type="protein sequence ID" value="NIK87674.1"/>
    <property type="molecule type" value="Genomic_DNA"/>
</dbReference>
<evidence type="ECO:0000256" key="2">
    <source>
        <dbReference type="ARBA" id="ARBA00023125"/>
    </source>
</evidence>
<reference evidence="6 7" key="1">
    <citation type="submission" date="2020-03" db="EMBL/GenBank/DDBJ databases">
        <title>Genomic Encyclopedia of Type Strains, Phase IV (KMG-IV): sequencing the most valuable type-strain genomes for metagenomic binning, comparative biology and taxonomic classification.</title>
        <authorList>
            <person name="Goeker M."/>
        </authorList>
    </citation>
    <scope>NUCLEOTIDE SEQUENCE [LARGE SCALE GENOMIC DNA]</scope>
    <source>
        <strain evidence="6 7">DSM 19867</strain>
    </source>
</reference>
<evidence type="ECO:0000256" key="4">
    <source>
        <dbReference type="PROSITE-ProRule" id="PRU00335"/>
    </source>
</evidence>
<dbReference type="PANTHER" id="PTHR30055">
    <property type="entry name" value="HTH-TYPE TRANSCRIPTIONAL REGULATOR RUTR"/>
    <property type="match status" value="1"/>
</dbReference>
<dbReference type="GO" id="GO:0003700">
    <property type="term" value="F:DNA-binding transcription factor activity"/>
    <property type="evidence" value="ECO:0007669"/>
    <property type="project" value="TreeGrafter"/>
</dbReference>
<feature type="DNA-binding region" description="H-T-H motif" evidence="4">
    <location>
        <begin position="40"/>
        <end position="59"/>
    </location>
</feature>
<dbReference type="PROSITE" id="PS50977">
    <property type="entry name" value="HTH_TETR_2"/>
    <property type="match status" value="1"/>
</dbReference>